<evidence type="ECO:0000313" key="6">
    <source>
        <dbReference type="EMBL" id="KAK6759769.1"/>
    </source>
</evidence>
<dbReference type="InterPro" id="IPR036880">
    <property type="entry name" value="Kunitz_BPTI_sf"/>
</dbReference>
<dbReference type="Pfam" id="PF00014">
    <property type="entry name" value="Kunitz_BPTI"/>
    <property type="match status" value="1"/>
</dbReference>
<evidence type="ECO:0000256" key="3">
    <source>
        <dbReference type="ARBA" id="ARBA00023157"/>
    </source>
</evidence>
<evidence type="ECO:0000313" key="7">
    <source>
        <dbReference type="Proteomes" id="UP001303046"/>
    </source>
</evidence>
<dbReference type="PANTHER" id="PTHR10083:SF374">
    <property type="entry name" value="BPTI_KUNITZ INHIBITOR DOMAIN-CONTAINING PROTEIN"/>
    <property type="match status" value="1"/>
</dbReference>
<keyword evidence="4" id="KW-0732">Signal</keyword>
<evidence type="ECO:0000256" key="2">
    <source>
        <dbReference type="ARBA" id="ARBA00022900"/>
    </source>
</evidence>
<dbReference type="EMBL" id="JAVFWL010000006">
    <property type="protein sequence ID" value="KAK6759769.1"/>
    <property type="molecule type" value="Genomic_DNA"/>
</dbReference>
<keyword evidence="1" id="KW-0646">Protease inhibitor</keyword>
<dbReference type="PROSITE" id="PS00280">
    <property type="entry name" value="BPTI_KUNITZ_1"/>
    <property type="match status" value="1"/>
</dbReference>
<keyword evidence="7" id="KW-1185">Reference proteome</keyword>
<dbReference type="InterPro" id="IPR002223">
    <property type="entry name" value="Kunitz_BPTI"/>
</dbReference>
<dbReference type="PANTHER" id="PTHR10083">
    <property type="entry name" value="KUNITZ-TYPE PROTEASE INHIBITOR-RELATED"/>
    <property type="match status" value="1"/>
</dbReference>
<reference evidence="6 7" key="1">
    <citation type="submission" date="2023-08" db="EMBL/GenBank/DDBJ databases">
        <title>A Necator americanus chromosomal reference genome.</title>
        <authorList>
            <person name="Ilik V."/>
            <person name="Petrzelkova K.J."/>
            <person name="Pardy F."/>
            <person name="Fuh T."/>
            <person name="Niatou-Singa F.S."/>
            <person name="Gouil Q."/>
            <person name="Baker L."/>
            <person name="Ritchie M.E."/>
            <person name="Jex A.R."/>
            <person name="Gazzola D."/>
            <person name="Li H."/>
            <person name="Toshio Fujiwara R."/>
            <person name="Zhan B."/>
            <person name="Aroian R.V."/>
            <person name="Pafco B."/>
            <person name="Schwarz E.M."/>
        </authorList>
    </citation>
    <scope>NUCLEOTIDE SEQUENCE [LARGE SCALE GENOMIC DNA]</scope>
    <source>
        <strain evidence="6 7">Aroian</strain>
        <tissue evidence="6">Whole animal</tissue>
    </source>
</reference>
<evidence type="ECO:0000259" key="5">
    <source>
        <dbReference type="PROSITE" id="PS50279"/>
    </source>
</evidence>
<accession>A0ABR1EAP6</accession>
<name>A0ABR1EAP6_NECAM</name>
<feature type="domain" description="BPTI/Kunitz inhibitor" evidence="5">
    <location>
        <begin position="27"/>
        <end position="77"/>
    </location>
</feature>
<evidence type="ECO:0000256" key="4">
    <source>
        <dbReference type="SAM" id="SignalP"/>
    </source>
</evidence>
<comment type="caution">
    <text evidence="6">The sequence shown here is derived from an EMBL/GenBank/DDBJ whole genome shotgun (WGS) entry which is preliminary data.</text>
</comment>
<protein>
    <recommendedName>
        <fullName evidence="5">BPTI/Kunitz inhibitor domain-containing protein</fullName>
    </recommendedName>
</protein>
<dbReference type="InterPro" id="IPR020901">
    <property type="entry name" value="Prtase_inh_Kunz-CS"/>
</dbReference>
<dbReference type="SMART" id="SM00131">
    <property type="entry name" value="KU"/>
    <property type="match status" value="1"/>
</dbReference>
<dbReference type="InterPro" id="IPR050098">
    <property type="entry name" value="TFPI/VKTCI-like"/>
</dbReference>
<feature type="signal peptide" evidence="4">
    <location>
        <begin position="1"/>
        <end position="19"/>
    </location>
</feature>
<dbReference type="SUPFAM" id="SSF57362">
    <property type="entry name" value="BPTI-like"/>
    <property type="match status" value="1"/>
</dbReference>
<feature type="chain" id="PRO_5045751225" description="BPTI/Kunitz inhibitor domain-containing protein" evidence="4">
    <location>
        <begin position="20"/>
        <end position="202"/>
    </location>
</feature>
<dbReference type="PRINTS" id="PR00759">
    <property type="entry name" value="BASICPTASE"/>
</dbReference>
<evidence type="ECO:0000256" key="1">
    <source>
        <dbReference type="ARBA" id="ARBA00022690"/>
    </source>
</evidence>
<dbReference type="Gene3D" id="4.10.410.10">
    <property type="entry name" value="Pancreatic trypsin inhibitor Kunitz domain"/>
    <property type="match status" value="1"/>
</dbReference>
<proteinExistence type="predicted"/>
<keyword evidence="2" id="KW-0722">Serine protease inhibitor</keyword>
<dbReference type="Proteomes" id="UP001303046">
    <property type="component" value="Unassembled WGS sequence"/>
</dbReference>
<dbReference type="PROSITE" id="PS50279">
    <property type="entry name" value="BPTI_KUNITZ_2"/>
    <property type="match status" value="1"/>
</dbReference>
<organism evidence="6 7">
    <name type="scientific">Necator americanus</name>
    <name type="common">Human hookworm</name>
    <dbReference type="NCBI Taxonomy" id="51031"/>
    <lineage>
        <taxon>Eukaryota</taxon>
        <taxon>Metazoa</taxon>
        <taxon>Ecdysozoa</taxon>
        <taxon>Nematoda</taxon>
        <taxon>Chromadorea</taxon>
        <taxon>Rhabditida</taxon>
        <taxon>Rhabditina</taxon>
        <taxon>Rhabditomorpha</taxon>
        <taxon>Strongyloidea</taxon>
        <taxon>Ancylostomatidae</taxon>
        <taxon>Bunostominae</taxon>
        <taxon>Necator</taxon>
    </lineage>
</organism>
<sequence>MIAFLFGFLCLTFGLNTYSYPSSGNVCDLDLKTGPCLALFQKYGFNKTAGECVQFTYGGCDGNGNRFDTIAECQKRCPNTKTSMKSLWPQRILILLFCFISPPKFQVNAIKCDCRTKEEEDKTRDHLRLVIRISALKLLPTVREVIYQSGAEKIYLLDRAKYEVLKGLRGNYGNLLSQTDIIPSLEILINSLRDLVNDDKLR</sequence>
<keyword evidence="3" id="KW-1015">Disulfide bond</keyword>
<gene>
    <name evidence="6" type="primary">Necator_chrX.g21534</name>
    <name evidence="6" type="ORF">RB195_021373</name>
</gene>